<gene>
    <name evidence="1" type="ORF">IWW38_003180</name>
</gene>
<accession>A0ACC1M145</accession>
<name>A0ACC1M145_9FUNG</name>
<evidence type="ECO:0000313" key="2">
    <source>
        <dbReference type="Proteomes" id="UP001139981"/>
    </source>
</evidence>
<dbReference type="Proteomes" id="UP001139981">
    <property type="component" value="Unassembled WGS sequence"/>
</dbReference>
<proteinExistence type="predicted"/>
<reference evidence="1" key="1">
    <citation type="submission" date="2022-07" db="EMBL/GenBank/DDBJ databases">
        <title>Phylogenomic reconstructions and comparative analyses of Kickxellomycotina fungi.</title>
        <authorList>
            <person name="Reynolds N.K."/>
            <person name="Stajich J.E."/>
            <person name="Barry K."/>
            <person name="Grigoriev I.V."/>
            <person name="Crous P."/>
            <person name="Smith M.E."/>
        </authorList>
    </citation>
    <scope>NUCLEOTIDE SEQUENCE</scope>
    <source>
        <strain evidence="1">CBS 190363</strain>
    </source>
</reference>
<feature type="non-terminal residue" evidence="1">
    <location>
        <position position="189"/>
    </location>
</feature>
<sequence>MPKKFTGTNSKVAAANEKKAAVKAEKDAKTQRVKDQQEASSWREGAKDDSKQKEADAKKAEKDQRRREAQLQLEAEAKEIARSQAAKTAPPKLAPKKKAPATTAAITSSESAPPPVAVATESYEPIESFAAHNIDDALDLIDAIAISDDTSSQPSASTGVSRHAAVAPLIDRHPERRAKAAFHVYQERE</sequence>
<dbReference type="EMBL" id="JANBVB010000710">
    <property type="protein sequence ID" value="KAJ2892541.1"/>
    <property type="molecule type" value="Genomic_DNA"/>
</dbReference>
<keyword evidence="2" id="KW-1185">Reference proteome</keyword>
<protein>
    <submittedName>
        <fullName evidence="1">Uncharacterized protein</fullName>
    </submittedName>
</protein>
<organism evidence="1 2">
    <name type="scientific">Coemansia aciculifera</name>
    <dbReference type="NCBI Taxonomy" id="417176"/>
    <lineage>
        <taxon>Eukaryota</taxon>
        <taxon>Fungi</taxon>
        <taxon>Fungi incertae sedis</taxon>
        <taxon>Zoopagomycota</taxon>
        <taxon>Kickxellomycotina</taxon>
        <taxon>Kickxellomycetes</taxon>
        <taxon>Kickxellales</taxon>
        <taxon>Kickxellaceae</taxon>
        <taxon>Coemansia</taxon>
    </lineage>
</organism>
<comment type="caution">
    <text evidence="1">The sequence shown here is derived from an EMBL/GenBank/DDBJ whole genome shotgun (WGS) entry which is preliminary data.</text>
</comment>
<evidence type="ECO:0000313" key="1">
    <source>
        <dbReference type="EMBL" id="KAJ2892541.1"/>
    </source>
</evidence>